<comment type="caution">
    <text evidence="2">The sequence shown here is derived from an EMBL/GenBank/DDBJ whole genome shotgun (WGS) entry which is preliminary data.</text>
</comment>
<reference evidence="2" key="1">
    <citation type="submission" date="2023-08" db="EMBL/GenBank/DDBJ databases">
        <title>Black Yeasts Isolated from many extreme environments.</title>
        <authorList>
            <person name="Coleine C."/>
            <person name="Stajich J.E."/>
            <person name="Selbmann L."/>
        </authorList>
    </citation>
    <scope>NUCLEOTIDE SEQUENCE</scope>
    <source>
        <strain evidence="2">CCFEE 5401</strain>
    </source>
</reference>
<proteinExistence type="predicted"/>
<gene>
    <name evidence="2" type="ORF">LTR62_005071</name>
</gene>
<organism evidence="2 3">
    <name type="scientific">Meristemomyces frigidus</name>
    <dbReference type="NCBI Taxonomy" id="1508187"/>
    <lineage>
        <taxon>Eukaryota</taxon>
        <taxon>Fungi</taxon>
        <taxon>Dikarya</taxon>
        <taxon>Ascomycota</taxon>
        <taxon>Pezizomycotina</taxon>
        <taxon>Dothideomycetes</taxon>
        <taxon>Dothideomycetidae</taxon>
        <taxon>Mycosphaerellales</taxon>
        <taxon>Teratosphaeriaceae</taxon>
        <taxon>Meristemomyces</taxon>
    </lineage>
</organism>
<dbReference type="EMBL" id="JAVRRL010000004">
    <property type="protein sequence ID" value="KAK5117648.1"/>
    <property type="molecule type" value="Genomic_DNA"/>
</dbReference>
<evidence type="ECO:0000313" key="2">
    <source>
        <dbReference type="EMBL" id="KAK5117648.1"/>
    </source>
</evidence>
<protein>
    <submittedName>
        <fullName evidence="2">Uncharacterized protein</fullName>
    </submittedName>
</protein>
<name>A0AAN7YSA5_9PEZI</name>
<evidence type="ECO:0000256" key="1">
    <source>
        <dbReference type="SAM" id="Coils"/>
    </source>
</evidence>
<dbReference type="AlphaFoldDB" id="A0AAN7YSA5"/>
<accession>A0AAN7YSA5</accession>
<dbReference type="Proteomes" id="UP001310890">
    <property type="component" value="Unassembled WGS sequence"/>
</dbReference>
<sequence>MAATTPDLQPDFELMAQASTTMAEQFTRCRNLPALDQGVAIVEAMRNMQQQMQTMQQQMQTMQQQMQTMQQQLLGMEERLGGRISANNTNTLSRLHNSQLTSPDQTLAPLSNPMTNAPIDEFPATPATLANLSMASATNLLTALGESTAGNLTAKRQRIRRAIGLKEIAV</sequence>
<keyword evidence="1" id="KW-0175">Coiled coil</keyword>
<feature type="coiled-coil region" evidence="1">
    <location>
        <begin position="45"/>
        <end position="79"/>
    </location>
</feature>
<evidence type="ECO:0000313" key="3">
    <source>
        <dbReference type="Proteomes" id="UP001310890"/>
    </source>
</evidence>